<evidence type="ECO:0000256" key="1">
    <source>
        <dbReference type="ARBA" id="ARBA00022679"/>
    </source>
</evidence>
<dbReference type="GO" id="GO:0006633">
    <property type="term" value="P:fatty acid biosynthetic process"/>
    <property type="evidence" value="ECO:0007669"/>
    <property type="project" value="InterPro"/>
</dbReference>
<dbReference type="InterPro" id="IPR016039">
    <property type="entry name" value="Thiolase-like"/>
</dbReference>
<evidence type="ECO:0000313" key="5">
    <source>
        <dbReference type="EMBL" id="CAG68909.1"/>
    </source>
</evidence>
<dbReference type="eggNOG" id="COG0332">
    <property type="taxonomic scope" value="Bacteria"/>
</dbReference>
<dbReference type="Pfam" id="PF08545">
    <property type="entry name" value="ACP_syn_III"/>
    <property type="match status" value="1"/>
</dbReference>
<dbReference type="AlphaFoldDB" id="Q6FAK4"/>
<accession>Q6FAK4</accession>
<dbReference type="Gene3D" id="3.40.47.10">
    <property type="match status" value="2"/>
</dbReference>
<dbReference type="NCBIfam" id="NF005703">
    <property type="entry name" value="PRK07515.1"/>
    <property type="match status" value="1"/>
</dbReference>
<keyword evidence="1 5" id="KW-0808">Transferase</keyword>
<evidence type="ECO:0000259" key="3">
    <source>
        <dbReference type="Pfam" id="PF08541"/>
    </source>
</evidence>
<proteinExistence type="predicted"/>
<dbReference type="GO" id="GO:0044550">
    <property type="term" value="P:secondary metabolite biosynthetic process"/>
    <property type="evidence" value="ECO:0007669"/>
    <property type="project" value="TreeGrafter"/>
</dbReference>
<evidence type="ECO:0000313" key="6">
    <source>
        <dbReference type="Proteomes" id="UP000000430"/>
    </source>
</evidence>
<dbReference type="GO" id="GO:0004315">
    <property type="term" value="F:3-oxoacyl-[acyl-carrier-protein] synthase activity"/>
    <property type="evidence" value="ECO:0007669"/>
    <property type="project" value="UniProtKB-EC"/>
</dbReference>
<dbReference type="STRING" id="202950.GCA_001485005_00281"/>
<sequence length="373" mass="41358">MKEFYMGIRITGTGLYHPAESISNEELVESLNAYVEYYNAENAEKIAAGELPERLGSSAEFIEKASGIKSRYVIEKSGVLDPQRLRPRLQERTDDELSIQAEWGVLAAKQAMENAKVTAEDIDVVILACSNMQRPYPAVAVEIQSALGIQGYAYDMNVACSAATFGLKQAYDAIQSGARRVLLVNVEITSGHTDYRSRDCHFIFGDVATASIIEQTDTKTGFEILNIHLFTQFSNNIRNNFGFLNRSEDATRDDKQFRQDGRKVFKDVCPLVAKIITAQLEKNQVNPQDIKRFWLHQANLNMNQLIAKLVLGKEAEAERTPIILDEFANTSSAGVIIALHRTGEEVSEGEFGVICSFGAGYSVGSLLVQKRVA</sequence>
<protein>
    <submittedName>
        <fullName evidence="5">Putative 3-oxoacyl-[acyl-carrier-protein] synthase III</fullName>
        <ecNumber evidence="5">2.3.1.41</ecNumber>
    </submittedName>
</protein>
<feature type="domain" description="Beta-ketoacyl-[acyl-carrier-protein] synthase III C-terminal" evidence="3">
    <location>
        <begin position="280"/>
        <end position="369"/>
    </location>
</feature>
<gene>
    <name evidence="5" type="ordered locus">ACIAD2101</name>
</gene>
<dbReference type="Proteomes" id="UP000000430">
    <property type="component" value="Chromosome"/>
</dbReference>
<dbReference type="SUPFAM" id="SSF53901">
    <property type="entry name" value="Thiolase-like"/>
    <property type="match status" value="1"/>
</dbReference>
<organism evidence="5 6">
    <name type="scientific">Acinetobacter baylyi (strain ATCC 33305 / BD413 / ADP1)</name>
    <dbReference type="NCBI Taxonomy" id="62977"/>
    <lineage>
        <taxon>Bacteria</taxon>
        <taxon>Pseudomonadati</taxon>
        <taxon>Pseudomonadota</taxon>
        <taxon>Gammaproteobacteria</taxon>
        <taxon>Moraxellales</taxon>
        <taxon>Moraxellaceae</taxon>
        <taxon>Acinetobacter</taxon>
    </lineage>
</organism>
<evidence type="ECO:0000256" key="2">
    <source>
        <dbReference type="ARBA" id="ARBA00023315"/>
    </source>
</evidence>
<dbReference type="PANTHER" id="PTHR34069">
    <property type="entry name" value="3-OXOACYL-[ACYL-CARRIER-PROTEIN] SYNTHASE 3"/>
    <property type="match status" value="1"/>
</dbReference>
<dbReference type="InterPro" id="IPR013751">
    <property type="entry name" value="ACP_syn_III_N"/>
</dbReference>
<dbReference type="Pfam" id="PF08541">
    <property type="entry name" value="ACP_syn_III_C"/>
    <property type="match status" value="1"/>
</dbReference>
<dbReference type="CDD" id="cd00830">
    <property type="entry name" value="KAS_III"/>
    <property type="match status" value="1"/>
</dbReference>
<dbReference type="KEGG" id="aci:ACIAD2101"/>
<feature type="domain" description="Beta-ketoacyl-[acyl-carrier-protein] synthase III N-terminal" evidence="4">
    <location>
        <begin position="154"/>
        <end position="231"/>
    </location>
</feature>
<dbReference type="InterPro" id="IPR013747">
    <property type="entry name" value="ACP_syn_III_C"/>
</dbReference>
<evidence type="ECO:0000259" key="4">
    <source>
        <dbReference type="Pfam" id="PF08545"/>
    </source>
</evidence>
<dbReference type="EMBL" id="CR543861">
    <property type="protein sequence ID" value="CAG68909.1"/>
    <property type="molecule type" value="Genomic_DNA"/>
</dbReference>
<reference evidence="5 6" key="1">
    <citation type="journal article" date="2004" name="Nucleic Acids Res.">
        <title>Unique features revealed by the genome sequence of Acinetobacter sp. ADP1, a versatile and naturally transformation competent bacterium.</title>
        <authorList>
            <person name="Barbe V."/>
            <person name="Vallenet D."/>
            <person name="Fonknechten N."/>
            <person name="Kreimeyer A."/>
            <person name="Oztas S."/>
            <person name="Labarre L."/>
            <person name="Cruveiller S."/>
            <person name="Robert C."/>
            <person name="Duprat S."/>
            <person name="Wincker P."/>
            <person name="Ornston L.N."/>
            <person name="Weissenbach J."/>
            <person name="Marliere P."/>
            <person name="Cohen G.N."/>
            <person name="Medigue C."/>
        </authorList>
    </citation>
    <scope>NUCLEOTIDE SEQUENCE [LARGE SCALE GENOMIC DNA]</scope>
    <source>
        <strain evidence="6">ATCC 33305 / BD413 / ADP1</strain>
    </source>
</reference>
<keyword evidence="2 5" id="KW-0012">Acyltransferase</keyword>
<dbReference type="HOGENOM" id="CLU_039592_4_2_6"/>
<dbReference type="EC" id="2.3.1.41" evidence="5"/>
<name>Q6FAK4_ACIAD</name>
<dbReference type="PANTHER" id="PTHR34069:SF2">
    <property type="entry name" value="BETA-KETOACYL-[ACYL-CARRIER-PROTEIN] SYNTHASE III"/>
    <property type="match status" value="1"/>
</dbReference>